<dbReference type="CDD" id="cd03479">
    <property type="entry name" value="Rieske_RO_Alpha_PhDO_like"/>
    <property type="match status" value="1"/>
</dbReference>
<reference evidence="7 8" key="1">
    <citation type="submission" date="2017-09" db="EMBL/GenBank/DDBJ databases">
        <title>The diverse metabolic capabilities of V. boronicumulans make it an excellent choice for continued studies on novel biodegradation.</title>
        <authorList>
            <person name="Sun S."/>
        </authorList>
    </citation>
    <scope>NUCLEOTIDE SEQUENCE [LARGE SCALE GENOMIC DNA]</scope>
    <source>
        <strain evidence="7 8">J1</strain>
    </source>
</reference>
<proteinExistence type="predicted"/>
<dbReference type="Pfam" id="PF19301">
    <property type="entry name" value="LigXa_C"/>
    <property type="match status" value="1"/>
</dbReference>
<dbReference type="PROSITE" id="PS00570">
    <property type="entry name" value="RING_HYDROXYL_ALPHA"/>
    <property type="match status" value="1"/>
</dbReference>
<dbReference type="EMBL" id="CP023284">
    <property type="protein sequence ID" value="ATA55596.1"/>
    <property type="molecule type" value="Genomic_DNA"/>
</dbReference>
<dbReference type="InterPro" id="IPR015881">
    <property type="entry name" value="ARHD_Rieske_2Fe_2S"/>
</dbReference>
<evidence type="ECO:0000256" key="2">
    <source>
        <dbReference type="ARBA" id="ARBA00022723"/>
    </source>
</evidence>
<keyword evidence="5" id="KW-0411">Iron-sulfur</keyword>
<keyword evidence="3" id="KW-0560">Oxidoreductase</keyword>
<dbReference type="InterPro" id="IPR017941">
    <property type="entry name" value="Rieske_2Fe-2S"/>
</dbReference>
<dbReference type="GO" id="GO:0005506">
    <property type="term" value="F:iron ion binding"/>
    <property type="evidence" value="ECO:0007669"/>
    <property type="project" value="InterPro"/>
</dbReference>
<dbReference type="PANTHER" id="PTHR21266:SF59">
    <property type="entry name" value="BLR4922 PROTEIN"/>
    <property type="match status" value="1"/>
</dbReference>
<dbReference type="Proteomes" id="UP000217154">
    <property type="component" value="Chromosome"/>
</dbReference>
<evidence type="ECO:0000256" key="5">
    <source>
        <dbReference type="ARBA" id="ARBA00023014"/>
    </source>
</evidence>
<dbReference type="InterPro" id="IPR036922">
    <property type="entry name" value="Rieske_2Fe-2S_sf"/>
</dbReference>
<feature type="domain" description="Rieske" evidence="6">
    <location>
        <begin position="27"/>
        <end position="134"/>
    </location>
</feature>
<keyword evidence="4" id="KW-0408">Iron</keyword>
<evidence type="ECO:0000256" key="3">
    <source>
        <dbReference type="ARBA" id="ARBA00023002"/>
    </source>
</evidence>
<dbReference type="AlphaFoldDB" id="A0A250DMJ0"/>
<keyword evidence="1" id="KW-0001">2Fe-2S</keyword>
<dbReference type="GO" id="GO:0016491">
    <property type="term" value="F:oxidoreductase activity"/>
    <property type="evidence" value="ECO:0007669"/>
    <property type="project" value="UniProtKB-KW"/>
</dbReference>
<keyword evidence="2" id="KW-0479">Metal-binding</keyword>
<accession>A0A250DMJ0</accession>
<dbReference type="SUPFAM" id="SSF55961">
    <property type="entry name" value="Bet v1-like"/>
    <property type="match status" value="1"/>
</dbReference>
<dbReference type="InterPro" id="IPR045623">
    <property type="entry name" value="LigXa_C"/>
</dbReference>
<dbReference type="KEGG" id="vbo:CKY39_21970"/>
<evidence type="ECO:0000313" key="8">
    <source>
        <dbReference type="Proteomes" id="UP000217154"/>
    </source>
</evidence>
<evidence type="ECO:0000256" key="1">
    <source>
        <dbReference type="ARBA" id="ARBA00022714"/>
    </source>
</evidence>
<organism evidence="7 8">
    <name type="scientific">Variovorax boronicumulans</name>
    <dbReference type="NCBI Taxonomy" id="436515"/>
    <lineage>
        <taxon>Bacteria</taxon>
        <taxon>Pseudomonadati</taxon>
        <taxon>Pseudomonadota</taxon>
        <taxon>Betaproteobacteria</taxon>
        <taxon>Burkholderiales</taxon>
        <taxon>Comamonadaceae</taxon>
        <taxon>Variovorax</taxon>
    </lineage>
</organism>
<name>A0A250DMJ0_9BURK</name>
<gene>
    <name evidence="7" type="ORF">CKY39_21970</name>
</gene>
<dbReference type="InterPro" id="IPR050584">
    <property type="entry name" value="Cholesterol_7-desaturase"/>
</dbReference>
<evidence type="ECO:0000256" key="4">
    <source>
        <dbReference type="ARBA" id="ARBA00023004"/>
    </source>
</evidence>
<dbReference type="Gene3D" id="2.102.10.10">
    <property type="entry name" value="Rieske [2Fe-2S] iron-sulphur domain"/>
    <property type="match status" value="1"/>
</dbReference>
<protein>
    <submittedName>
        <fullName evidence="7">(2Fe-2S)-binding protein</fullName>
    </submittedName>
</protein>
<dbReference type="Pfam" id="PF00355">
    <property type="entry name" value="Rieske"/>
    <property type="match status" value="1"/>
</dbReference>
<evidence type="ECO:0000313" key="7">
    <source>
        <dbReference type="EMBL" id="ATA55596.1"/>
    </source>
</evidence>
<dbReference type="PANTHER" id="PTHR21266">
    <property type="entry name" value="IRON-SULFUR DOMAIN CONTAINING PROTEIN"/>
    <property type="match status" value="1"/>
</dbReference>
<dbReference type="RefSeq" id="WP_095745946.1">
    <property type="nucleotide sequence ID" value="NZ_CP023284.1"/>
</dbReference>
<evidence type="ECO:0000259" key="6">
    <source>
        <dbReference type="PROSITE" id="PS51296"/>
    </source>
</evidence>
<dbReference type="PROSITE" id="PS51296">
    <property type="entry name" value="RIESKE"/>
    <property type="match status" value="1"/>
</dbReference>
<dbReference type="SUPFAM" id="SSF50022">
    <property type="entry name" value="ISP domain"/>
    <property type="match status" value="1"/>
</dbReference>
<sequence length="436" mass="49313">MFSKEDNERLTRVGPGTPMGKAMRRFWIPFLMPEELSERDGTPLRVRLLGEDLIAFRDTEGRLGLLERYCPHRRVDLYFGRNEQCGLRCVYHGWKFDIKGNIVDMPAEPANSTLKDELKITAYPIVEWGGLIWAYMGDPECMPEVPPEIEWGVVPPAHRHITKRLQETNFAQGVEGGIDSSHVGILHSVLNEDTQMPFRQRQISPNLAIPYLASDTAPRFFVRHTDYGMAIGARRNATDEEYYWRITQFLAPFYTMIAPNKAGGPIMGHAWVPIDDHNCWLFTMTWNAQRPLEAHELDHGGVHAQVVPDGSYRPLINRTNDYRIDRDAQRLRSSTGIDSIGMQDTAIQESMGTIVDRSRENLGSGDAAIVGFRKSLLRMTDGLEAGQGPMSPLHPEWYRVRSVAIVLAKGVDFIEGATDQLKAISPEDMQSEVRHG</sequence>
<dbReference type="GO" id="GO:0051537">
    <property type="term" value="F:2 iron, 2 sulfur cluster binding"/>
    <property type="evidence" value="ECO:0007669"/>
    <property type="project" value="UniProtKB-KW"/>
</dbReference>